<organism evidence="2 3">
    <name type="scientific">Acidianus hospitalis</name>
    <dbReference type="NCBI Taxonomy" id="563177"/>
    <lineage>
        <taxon>Archaea</taxon>
        <taxon>Thermoproteota</taxon>
        <taxon>Thermoprotei</taxon>
        <taxon>Sulfolobales</taxon>
        <taxon>Sulfolobaceae</taxon>
        <taxon>Acidianus</taxon>
    </lineage>
</organism>
<dbReference type="GO" id="GO:0016740">
    <property type="term" value="F:transferase activity"/>
    <property type="evidence" value="ECO:0007669"/>
    <property type="project" value="UniProtKB-KW"/>
</dbReference>
<dbReference type="InterPro" id="IPR036868">
    <property type="entry name" value="TusA-like_sf"/>
</dbReference>
<dbReference type="EMBL" id="QEFD01000063">
    <property type="protein sequence ID" value="PVU76879.1"/>
    <property type="molecule type" value="Genomic_DNA"/>
</dbReference>
<dbReference type="AlphaFoldDB" id="A0A2T9X9W3"/>
<gene>
    <name evidence="2" type="ORF">DDW13_01980</name>
</gene>
<accession>A0A2T9X9W3</accession>
<reference evidence="2 3" key="1">
    <citation type="journal article" date="2015" name="Appl. Environ. Microbiol.">
        <title>Nanoarchaeota, Their Sulfolobales Host, and Nanoarchaeota Virus Distribution across Yellowstone National Park Hot Springs.</title>
        <authorList>
            <person name="Munson-McGee J.H."/>
            <person name="Field E.K."/>
            <person name="Bateson M."/>
            <person name="Rooney C."/>
            <person name="Stepanauskas R."/>
            <person name="Young M.J."/>
        </authorList>
    </citation>
    <scope>NUCLEOTIDE SEQUENCE [LARGE SCALE GENOMIC DNA]</scope>
    <source>
        <strain evidence="2">SCGC AC-742_N10</strain>
    </source>
</reference>
<evidence type="ECO:0000313" key="2">
    <source>
        <dbReference type="EMBL" id="PVU76879.1"/>
    </source>
</evidence>
<evidence type="ECO:0000259" key="1">
    <source>
        <dbReference type="Pfam" id="PF01206"/>
    </source>
</evidence>
<feature type="domain" description="UPF0033" evidence="1">
    <location>
        <begin position="9"/>
        <end position="71"/>
    </location>
</feature>
<dbReference type="Gene3D" id="3.30.110.40">
    <property type="entry name" value="TusA-like domain"/>
    <property type="match status" value="1"/>
</dbReference>
<name>A0A2T9X9W3_9CREN</name>
<proteinExistence type="predicted"/>
<sequence length="74" mass="8640">MKEINSDGICPVVLLEIYREWKSLKEGEEEDVVIRTPWEASVQALEKWCNETGNIFLSYEKQGSKIVIRLKLKK</sequence>
<evidence type="ECO:0000313" key="3">
    <source>
        <dbReference type="Proteomes" id="UP000245638"/>
    </source>
</evidence>
<dbReference type="Proteomes" id="UP000245638">
    <property type="component" value="Unassembled WGS sequence"/>
</dbReference>
<protein>
    <submittedName>
        <fullName evidence="2">Sulfurtransferase TusA family protein</fullName>
    </submittedName>
</protein>
<dbReference type="RefSeq" id="WP_013776079.1">
    <property type="nucleotide sequence ID" value="NC_015518.1"/>
</dbReference>
<dbReference type="OMA" id="VIRTPWE"/>
<dbReference type="Pfam" id="PF01206">
    <property type="entry name" value="TusA"/>
    <property type="match status" value="1"/>
</dbReference>
<dbReference type="InterPro" id="IPR001455">
    <property type="entry name" value="TusA-like"/>
</dbReference>
<comment type="caution">
    <text evidence="2">The sequence shown here is derived from an EMBL/GenBank/DDBJ whole genome shotgun (WGS) entry which is preliminary data.</text>
</comment>
<keyword evidence="2" id="KW-0808">Transferase</keyword>
<dbReference type="SUPFAM" id="SSF64307">
    <property type="entry name" value="SirA-like"/>
    <property type="match status" value="1"/>
</dbReference>